<comment type="caution">
    <text evidence="2">The sequence shown here is derived from an EMBL/GenBank/DDBJ whole genome shotgun (WGS) entry which is preliminary data.</text>
</comment>
<keyword evidence="3" id="KW-1185">Reference proteome</keyword>
<protein>
    <submittedName>
        <fullName evidence="2">Uncharacterized protein</fullName>
    </submittedName>
</protein>
<feature type="region of interest" description="Disordered" evidence="1">
    <location>
        <begin position="394"/>
        <end position="472"/>
    </location>
</feature>
<organism evidence="2 3">
    <name type="scientific">Calycina marina</name>
    <dbReference type="NCBI Taxonomy" id="1763456"/>
    <lineage>
        <taxon>Eukaryota</taxon>
        <taxon>Fungi</taxon>
        <taxon>Dikarya</taxon>
        <taxon>Ascomycota</taxon>
        <taxon>Pezizomycotina</taxon>
        <taxon>Leotiomycetes</taxon>
        <taxon>Helotiales</taxon>
        <taxon>Pezizellaceae</taxon>
        <taxon>Calycina</taxon>
    </lineage>
</organism>
<feature type="compositionally biased region" description="Acidic residues" evidence="1">
    <location>
        <begin position="444"/>
        <end position="456"/>
    </location>
</feature>
<feature type="compositionally biased region" description="Acidic residues" evidence="1">
    <location>
        <begin position="401"/>
        <end position="429"/>
    </location>
</feature>
<evidence type="ECO:0000313" key="3">
    <source>
        <dbReference type="Proteomes" id="UP000887226"/>
    </source>
</evidence>
<dbReference type="EMBL" id="MU253962">
    <property type="protein sequence ID" value="KAG9243644.1"/>
    <property type="molecule type" value="Genomic_DNA"/>
</dbReference>
<proteinExistence type="predicted"/>
<dbReference type="AlphaFoldDB" id="A0A9P8CE22"/>
<reference evidence="2" key="1">
    <citation type="journal article" date="2021" name="IMA Fungus">
        <title>Genomic characterization of three marine fungi, including Emericellopsis atlantica sp. nov. with signatures of a generalist lifestyle and marine biomass degradation.</title>
        <authorList>
            <person name="Hagestad O.C."/>
            <person name="Hou L."/>
            <person name="Andersen J.H."/>
            <person name="Hansen E.H."/>
            <person name="Altermark B."/>
            <person name="Li C."/>
            <person name="Kuhnert E."/>
            <person name="Cox R.J."/>
            <person name="Crous P.W."/>
            <person name="Spatafora J.W."/>
            <person name="Lail K."/>
            <person name="Amirebrahimi M."/>
            <person name="Lipzen A."/>
            <person name="Pangilinan J."/>
            <person name="Andreopoulos W."/>
            <person name="Hayes R.D."/>
            <person name="Ng V."/>
            <person name="Grigoriev I.V."/>
            <person name="Jackson S.A."/>
            <person name="Sutton T.D.S."/>
            <person name="Dobson A.D.W."/>
            <person name="Rama T."/>
        </authorList>
    </citation>
    <scope>NUCLEOTIDE SEQUENCE</scope>
    <source>
        <strain evidence="2">TRa3180A</strain>
    </source>
</reference>
<accession>A0A9P8CE22</accession>
<dbReference type="OrthoDB" id="4179303at2759"/>
<sequence length="543" mass="62681">MTASIFRLEEVIFEQILDYVSPASRELIDIDDKRSMSVESFATVSVPVPVDHDIIDVLYEVFRDRPDCPHFRVPLLRRKFARVSTRFSVAEFDALRDLCRKPSWCNFVLKFSYMVHGFSSLSVPHFERLLKEARANHRPNSVHTIEQMMRRTQEQNTLIRSNTDQARIQTALQTFSGLQQIRLMHIQDQIERDWNSFVRTHRIPNESEQHRWARASEHAAKSLGQAYLSASSSASRISIRNLQTSILISRAPHTTFQSKLMHLSSMEIQFDNRPSLDAELLELSTLFQQGFASAINLKGLHLGFARPITTSFAAVFHNVYWSKLRYFGIGPWHLTSDDITTFLLRHRESLKCVRLRGVLLKEGSEWLDVVKILRRDLTRLKWVSLRSVGYSKDVPMHGYPQDDDEDTDEDNYLSEESDSTDTEESDDEGQTSNTNPNGPLQDVSYEETDDDEIDDEASYHGSETDDSEAGTVNQIALEDEEMLRHITSRTDLVARCKCSQGYGWDDLESDDLQRPPKELWKSWQTWISSRCEKHDPPSIIMDD</sequence>
<name>A0A9P8CE22_9HELO</name>
<evidence type="ECO:0000313" key="2">
    <source>
        <dbReference type="EMBL" id="KAG9243644.1"/>
    </source>
</evidence>
<dbReference type="Proteomes" id="UP000887226">
    <property type="component" value="Unassembled WGS sequence"/>
</dbReference>
<evidence type="ECO:0000256" key="1">
    <source>
        <dbReference type="SAM" id="MobiDB-lite"/>
    </source>
</evidence>
<gene>
    <name evidence="2" type="ORF">BJ878DRAFT_109570</name>
</gene>